<dbReference type="InterPro" id="IPR051596">
    <property type="entry name" value="Caulimoviridae_Movement"/>
</dbReference>
<dbReference type="Pfam" id="PF01107">
    <property type="entry name" value="MP"/>
    <property type="match status" value="1"/>
</dbReference>
<dbReference type="PANTHER" id="PTHR47599">
    <property type="entry name" value="CELL-TO-CELL MOVEMENT PROTEIN"/>
    <property type="match status" value="1"/>
</dbReference>
<gene>
    <name evidence="1" type="ORF">KIW84_076378</name>
</gene>
<protein>
    <recommendedName>
        <fullName evidence="3">Polyprotein</fullName>
    </recommendedName>
</protein>
<organism evidence="1 2">
    <name type="scientific">Pisum sativum</name>
    <name type="common">Garden pea</name>
    <name type="synonym">Lathyrus oleraceus</name>
    <dbReference type="NCBI Taxonomy" id="3888"/>
    <lineage>
        <taxon>Eukaryota</taxon>
        <taxon>Viridiplantae</taxon>
        <taxon>Streptophyta</taxon>
        <taxon>Embryophyta</taxon>
        <taxon>Tracheophyta</taxon>
        <taxon>Spermatophyta</taxon>
        <taxon>Magnoliopsida</taxon>
        <taxon>eudicotyledons</taxon>
        <taxon>Gunneridae</taxon>
        <taxon>Pentapetalae</taxon>
        <taxon>rosids</taxon>
        <taxon>fabids</taxon>
        <taxon>Fabales</taxon>
        <taxon>Fabaceae</taxon>
        <taxon>Papilionoideae</taxon>
        <taxon>50 kb inversion clade</taxon>
        <taxon>NPAAA clade</taxon>
        <taxon>Hologalegina</taxon>
        <taxon>IRL clade</taxon>
        <taxon>Fabeae</taxon>
        <taxon>Lathyrus</taxon>
    </lineage>
</organism>
<evidence type="ECO:0008006" key="3">
    <source>
        <dbReference type="Google" id="ProtNLM"/>
    </source>
</evidence>
<keyword evidence="2" id="KW-1185">Reference proteome</keyword>
<evidence type="ECO:0000313" key="1">
    <source>
        <dbReference type="EMBL" id="KAI5391539.1"/>
    </source>
</evidence>
<evidence type="ECO:0000313" key="2">
    <source>
        <dbReference type="Proteomes" id="UP001058974"/>
    </source>
</evidence>
<dbReference type="InterPro" id="IPR028919">
    <property type="entry name" value="Viral_movement"/>
</dbReference>
<proteinExistence type="predicted"/>
<sequence length="281" mass="32415">MDSDDDNHQNNLIKNEELVDYPRNLDKLNRWVIPSVPPNQIYRFGLNSSIMAYVRDGRCKDFKQSLTAMVETSMCHGPVCFDVSPNITLSLSDKNLLDVIQLTVHTDGYNFKPGSEIIAICYRIYYKVLTMLNPKEKQLAFHGTTTLVQTNLLTSNVATNRLIKWDEINFPETWSLPQEIDPEPILNRDIDQIIQTTEEDLEINFTPKRIIRIPRSLSARHSVSEFYTASSQLPRPFTSQTREEIKVVENIRLSENRIPQGIYQKPNTPRVESPIPSDMDF</sequence>
<accession>A0A9D5A143</accession>
<dbReference type="Gramene" id="Psat07G0637800-T1">
    <property type="protein sequence ID" value="KAI5391539.1"/>
    <property type="gene ID" value="KIW84_076378"/>
</dbReference>
<comment type="caution">
    <text evidence="1">The sequence shown here is derived from an EMBL/GenBank/DDBJ whole genome shotgun (WGS) entry which is preliminary data.</text>
</comment>
<dbReference type="AlphaFoldDB" id="A0A9D5A143"/>
<dbReference type="PANTHER" id="PTHR47599:SF2">
    <property type="match status" value="1"/>
</dbReference>
<dbReference type="Proteomes" id="UP001058974">
    <property type="component" value="Chromosome 7"/>
</dbReference>
<reference evidence="1 2" key="1">
    <citation type="journal article" date="2022" name="Nat. Genet.">
        <title>Improved pea reference genome and pan-genome highlight genomic features and evolutionary characteristics.</title>
        <authorList>
            <person name="Yang T."/>
            <person name="Liu R."/>
            <person name="Luo Y."/>
            <person name="Hu S."/>
            <person name="Wang D."/>
            <person name="Wang C."/>
            <person name="Pandey M.K."/>
            <person name="Ge S."/>
            <person name="Xu Q."/>
            <person name="Li N."/>
            <person name="Li G."/>
            <person name="Huang Y."/>
            <person name="Saxena R.K."/>
            <person name="Ji Y."/>
            <person name="Li M."/>
            <person name="Yan X."/>
            <person name="He Y."/>
            <person name="Liu Y."/>
            <person name="Wang X."/>
            <person name="Xiang C."/>
            <person name="Varshney R.K."/>
            <person name="Ding H."/>
            <person name="Gao S."/>
            <person name="Zong X."/>
        </authorList>
    </citation>
    <scope>NUCLEOTIDE SEQUENCE [LARGE SCALE GENOMIC DNA]</scope>
    <source>
        <strain evidence="1 2">cv. Zhongwan 6</strain>
    </source>
</reference>
<dbReference type="EMBL" id="JAMSHJ010000007">
    <property type="protein sequence ID" value="KAI5391539.1"/>
    <property type="molecule type" value="Genomic_DNA"/>
</dbReference>
<name>A0A9D5A143_PEA</name>